<protein>
    <recommendedName>
        <fullName evidence="3">Protein kinase domain-containing protein</fullName>
    </recommendedName>
</protein>
<evidence type="ECO:0000313" key="2">
    <source>
        <dbReference type="Proteomes" id="UP001219355"/>
    </source>
</evidence>
<dbReference type="SUPFAM" id="SSF56112">
    <property type="entry name" value="Protein kinase-like (PK-like)"/>
    <property type="match status" value="1"/>
</dbReference>
<sequence>MVNVIGKNWMGNQFDNSSFKFENGSVWKVRGKICEKALLYLYREIEIPGQPAEAQGVYHCQQTEGDDVGKEAIMKIRMQLPPDPRIASPDPKERAKFAQRNPGINSVQEVTSLERLTAANCPFAPKLFAWQVCFQSSEQWVPGGYIMVIVMEKVPGISLERFWARPFPEREKIRLSFRRSLTMLYDLRIDHYDPQPENLIYDANEDRW</sequence>
<dbReference type="Proteomes" id="UP001219355">
    <property type="component" value="Chromosome 3"/>
</dbReference>
<gene>
    <name evidence="1" type="ORF">PRK78_005055</name>
</gene>
<dbReference type="AlphaFoldDB" id="A0AAF0DIZ2"/>
<evidence type="ECO:0008006" key="3">
    <source>
        <dbReference type="Google" id="ProtNLM"/>
    </source>
</evidence>
<evidence type="ECO:0000313" key="1">
    <source>
        <dbReference type="EMBL" id="WEW59581.1"/>
    </source>
</evidence>
<name>A0AAF0DIZ2_9EURO</name>
<organism evidence="1 2">
    <name type="scientific">Emydomyces testavorans</name>
    <dbReference type="NCBI Taxonomy" id="2070801"/>
    <lineage>
        <taxon>Eukaryota</taxon>
        <taxon>Fungi</taxon>
        <taxon>Dikarya</taxon>
        <taxon>Ascomycota</taxon>
        <taxon>Pezizomycotina</taxon>
        <taxon>Eurotiomycetes</taxon>
        <taxon>Eurotiomycetidae</taxon>
        <taxon>Onygenales</taxon>
        <taxon>Nannizziopsiaceae</taxon>
        <taxon>Emydomyces</taxon>
    </lineage>
</organism>
<keyword evidence="2" id="KW-1185">Reference proteome</keyword>
<dbReference type="EMBL" id="CP120629">
    <property type="protein sequence ID" value="WEW59581.1"/>
    <property type="molecule type" value="Genomic_DNA"/>
</dbReference>
<reference evidence="1" key="1">
    <citation type="submission" date="2023-03" db="EMBL/GenBank/DDBJ databases">
        <title>Emydomyces testavorans Genome Sequence.</title>
        <authorList>
            <person name="Hoyer L."/>
        </authorList>
    </citation>
    <scope>NUCLEOTIDE SEQUENCE</scope>
    <source>
        <strain evidence="1">16-2883</strain>
    </source>
</reference>
<dbReference type="Gene3D" id="1.10.510.10">
    <property type="entry name" value="Transferase(Phosphotransferase) domain 1"/>
    <property type="match status" value="1"/>
</dbReference>
<proteinExistence type="predicted"/>
<accession>A0AAF0DIZ2</accession>
<dbReference type="InterPro" id="IPR011009">
    <property type="entry name" value="Kinase-like_dom_sf"/>
</dbReference>